<reference evidence="14 15" key="1">
    <citation type="submission" date="2021-04" db="EMBL/GenBank/DDBJ databases">
        <authorList>
            <person name="De Guttry C."/>
            <person name="Zahm M."/>
            <person name="Klopp C."/>
            <person name="Cabau C."/>
            <person name="Louis A."/>
            <person name="Berthelot C."/>
            <person name="Parey E."/>
            <person name="Roest Crollius H."/>
            <person name="Montfort J."/>
            <person name="Robinson-Rechavi M."/>
            <person name="Bucao C."/>
            <person name="Bouchez O."/>
            <person name="Gislard M."/>
            <person name="Lluch J."/>
            <person name="Milhes M."/>
            <person name="Lampietro C."/>
            <person name="Lopez Roques C."/>
            <person name="Donnadieu C."/>
            <person name="Braasch I."/>
            <person name="Desvignes T."/>
            <person name="Postlethwait J."/>
            <person name="Bobe J."/>
            <person name="Wedekind C."/>
            <person name="Guiguen Y."/>
        </authorList>
    </citation>
    <scope>NUCLEOTIDE SEQUENCE [LARGE SCALE GENOMIC DNA]</scope>
    <source>
        <strain evidence="14">Cs_M1</strain>
        <tissue evidence="14">Blood</tissue>
    </source>
</reference>
<comment type="caution">
    <text evidence="14">The sequence shown here is derived from an EMBL/GenBank/DDBJ whole genome shotgun (WGS) entry which is preliminary data.</text>
</comment>
<comment type="catalytic activity">
    <reaction evidence="10">
        <text>beta-D-ribosylnicotinate + ATP = nicotinate beta-D-ribonucleotide + ADP + H(+)</text>
        <dbReference type="Rhea" id="RHEA:25568"/>
        <dbReference type="ChEBI" id="CHEBI:15378"/>
        <dbReference type="ChEBI" id="CHEBI:30616"/>
        <dbReference type="ChEBI" id="CHEBI:57502"/>
        <dbReference type="ChEBI" id="CHEBI:58527"/>
        <dbReference type="ChEBI" id="CHEBI:456216"/>
        <dbReference type="EC" id="2.7.1.173"/>
    </reaction>
</comment>
<comment type="cofactor">
    <cofactor evidence="12">
        <name>Cu cation</name>
        <dbReference type="ChEBI" id="CHEBI:23378"/>
    </cofactor>
</comment>
<evidence type="ECO:0000256" key="10">
    <source>
        <dbReference type="ARBA" id="ARBA00051194"/>
    </source>
</evidence>
<comment type="catalytic activity">
    <reaction evidence="12">
        <text>L-lysyl-[protein] + O2 + H2O = (S)-2-amino-6-oxohexanoyl-[protein] + H2O2 + NH4(+)</text>
        <dbReference type="Rhea" id="RHEA:24544"/>
        <dbReference type="Rhea" id="RHEA-COMP:9752"/>
        <dbReference type="Rhea" id="RHEA-COMP:12448"/>
        <dbReference type="ChEBI" id="CHEBI:15377"/>
        <dbReference type="ChEBI" id="CHEBI:15379"/>
        <dbReference type="ChEBI" id="CHEBI:16240"/>
        <dbReference type="ChEBI" id="CHEBI:28938"/>
        <dbReference type="ChEBI" id="CHEBI:29969"/>
        <dbReference type="ChEBI" id="CHEBI:131803"/>
        <dbReference type="EC" id="1.4.3.13"/>
    </reaction>
</comment>
<organism evidence="14 15">
    <name type="scientific">Coregonus suidteri</name>
    <dbReference type="NCBI Taxonomy" id="861788"/>
    <lineage>
        <taxon>Eukaryota</taxon>
        <taxon>Metazoa</taxon>
        <taxon>Chordata</taxon>
        <taxon>Craniata</taxon>
        <taxon>Vertebrata</taxon>
        <taxon>Euteleostomi</taxon>
        <taxon>Actinopterygii</taxon>
        <taxon>Neopterygii</taxon>
        <taxon>Teleostei</taxon>
        <taxon>Protacanthopterygii</taxon>
        <taxon>Salmoniformes</taxon>
        <taxon>Salmonidae</taxon>
        <taxon>Coregoninae</taxon>
        <taxon>Coregonus</taxon>
    </lineage>
</organism>
<feature type="compositionally biased region" description="Polar residues" evidence="13">
    <location>
        <begin position="304"/>
        <end position="316"/>
    </location>
</feature>
<keyword evidence="12" id="KW-0801">TPQ</keyword>
<keyword evidence="8" id="KW-0460">Magnesium</keyword>
<keyword evidence="2" id="KW-0662">Pyridine nucleotide biosynthesis</keyword>
<dbReference type="FunFam" id="3.40.50.300:FF:000853">
    <property type="entry name" value="Nicotinamide riboside kinase 1"/>
    <property type="match status" value="1"/>
</dbReference>
<protein>
    <recommendedName>
        <fullName evidence="12">Lysyl oxidase homolog</fullName>
        <ecNumber evidence="12">1.4.3.13</ecNumber>
    </recommendedName>
</protein>
<evidence type="ECO:0000313" key="14">
    <source>
        <dbReference type="EMBL" id="KAK6314313.1"/>
    </source>
</evidence>
<dbReference type="GO" id="GO:0005507">
    <property type="term" value="F:copper ion binding"/>
    <property type="evidence" value="ECO:0007669"/>
    <property type="project" value="UniProtKB-UniRule"/>
</dbReference>
<evidence type="ECO:0000256" key="1">
    <source>
        <dbReference type="ARBA" id="ARBA00004790"/>
    </source>
</evidence>
<accession>A0AAN8QXK6</accession>
<evidence type="ECO:0000256" key="13">
    <source>
        <dbReference type="SAM" id="MobiDB-lite"/>
    </source>
</evidence>
<evidence type="ECO:0000256" key="11">
    <source>
        <dbReference type="ARBA" id="ARBA00060898"/>
    </source>
</evidence>
<keyword evidence="12" id="KW-0186">Copper</keyword>
<dbReference type="GO" id="GO:0061769">
    <property type="term" value="F:nicotinate riboside kinase activity"/>
    <property type="evidence" value="ECO:0007669"/>
    <property type="project" value="UniProtKB-ARBA"/>
</dbReference>
<dbReference type="PRINTS" id="PR00074">
    <property type="entry name" value="LYSYLOXIDASE"/>
</dbReference>
<keyword evidence="12" id="KW-0560">Oxidoreductase</keyword>
<dbReference type="GO" id="GO:0050262">
    <property type="term" value="F:ribosylnicotinamide kinase activity"/>
    <property type="evidence" value="ECO:0007669"/>
    <property type="project" value="UniProtKB-EC"/>
</dbReference>
<keyword evidence="12" id="KW-0886">LTQ</keyword>
<keyword evidence="12" id="KW-0964">Secreted</keyword>
<dbReference type="SUPFAM" id="SSF52540">
    <property type="entry name" value="P-loop containing nucleoside triphosphate hydrolases"/>
    <property type="match status" value="1"/>
</dbReference>
<evidence type="ECO:0000256" key="9">
    <source>
        <dbReference type="ARBA" id="ARBA00050738"/>
    </source>
</evidence>
<keyword evidence="15" id="KW-1185">Reference proteome</keyword>
<comment type="similarity">
    <text evidence="11">Belongs to the uridine kinase family. NRK subfamily.</text>
</comment>
<dbReference type="GO" id="GO:0005524">
    <property type="term" value="F:ATP binding"/>
    <property type="evidence" value="ECO:0007669"/>
    <property type="project" value="UniProtKB-KW"/>
</dbReference>
<comment type="catalytic activity">
    <reaction evidence="9">
        <text>beta-nicotinamide D-riboside + ATP = beta-nicotinamide D-ribonucleotide + ADP + H(+)</text>
        <dbReference type="Rhea" id="RHEA:14017"/>
        <dbReference type="ChEBI" id="CHEBI:14649"/>
        <dbReference type="ChEBI" id="CHEBI:15378"/>
        <dbReference type="ChEBI" id="CHEBI:15927"/>
        <dbReference type="ChEBI" id="CHEBI:30616"/>
        <dbReference type="ChEBI" id="CHEBI:456216"/>
        <dbReference type="EC" id="2.7.1.22"/>
    </reaction>
</comment>
<dbReference type="InterPro" id="IPR050912">
    <property type="entry name" value="LOX-like_protein"/>
</dbReference>
<keyword evidence="7" id="KW-0067">ATP-binding</keyword>
<evidence type="ECO:0000256" key="4">
    <source>
        <dbReference type="ARBA" id="ARBA00022723"/>
    </source>
</evidence>
<dbReference type="Pfam" id="PF13238">
    <property type="entry name" value="AAA_18"/>
    <property type="match status" value="1"/>
</dbReference>
<dbReference type="GO" id="GO:0005615">
    <property type="term" value="C:extracellular space"/>
    <property type="evidence" value="ECO:0007669"/>
    <property type="project" value="UniProtKB-UniRule"/>
</dbReference>
<feature type="region of interest" description="Disordered" evidence="13">
    <location>
        <begin position="244"/>
        <end position="316"/>
    </location>
</feature>
<dbReference type="GO" id="GO:0019363">
    <property type="term" value="P:pyridine nucleotide biosynthetic process"/>
    <property type="evidence" value="ECO:0007669"/>
    <property type="project" value="UniProtKB-KW"/>
</dbReference>
<sequence>MKCVIGIGGVTNGGKTTLTNRLIKSLPNCCVVHQDDFFKKPDQIEVGEDGFRQWDVITALDMESMVNTIRGWTENPVKFAHSHGVNVSPSTEVADPEQQIHILIVEGFLLYNYKPLMDVYNKCYYISIPYEECKRRRSTRQYTVPDPPGLFEGHVWPMYLKHRNEMVESCLDIAYLDGLKSKEDLYSQVESDVSVLGSSPLAATARAQPEINRTSHPRGIRSRWRNTQERVRLPKEAPARLPTVLVSGLSRSSQAVGSRRGGRNPARDDVSLPVRRQVSASRVRSEEITHGRGTNQARHEKPEASTQAPTSGVKNQGTADFLPVKPRHQWEWHSCHQHYHSMVAFSNYDLLDVITGRKVAEGHKASFCLEDTSCDPRGLGPGCYDTYIANIDCQWIDITDVPMGNYIIF</sequence>
<dbReference type="EMBL" id="JAGTTL010000013">
    <property type="protein sequence ID" value="KAK6314313.1"/>
    <property type="molecule type" value="Genomic_DNA"/>
</dbReference>
<evidence type="ECO:0000256" key="7">
    <source>
        <dbReference type="ARBA" id="ARBA00022840"/>
    </source>
</evidence>
<dbReference type="GO" id="GO:0030199">
    <property type="term" value="P:collagen fibril organization"/>
    <property type="evidence" value="ECO:0007669"/>
    <property type="project" value="TreeGrafter"/>
</dbReference>
<keyword evidence="3" id="KW-0808">Transferase</keyword>
<dbReference type="EC" id="1.4.3.13" evidence="12"/>
<dbReference type="GO" id="GO:0019674">
    <property type="term" value="P:NAD+ metabolic process"/>
    <property type="evidence" value="ECO:0007669"/>
    <property type="project" value="UniProtKB-ARBA"/>
</dbReference>
<evidence type="ECO:0000313" key="15">
    <source>
        <dbReference type="Proteomes" id="UP001356427"/>
    </source>
</evidence>
<comment type="subcellular location">
    <subcellularLocation>
        <location evidence="12">Secreted</location>
        <location evidence="12">Extracellular space</location>
    </subcellularLocation>
</comment>
<name>A0AAN8QXK6_9TELE</name>
<keyword evidence="4 12" id="KW-0479">Metal-binding</keyword>
<evidence type="ECO:0000256" key="3">
    <source>
        <dbReference type="ARBA" id="ARBA00022679"/>
    </source>
</evidence>
<dbReference type="InterPro" id="IPR001695">
    <property type="entry name" value="Lysyl_oxidase"/>
</dbReference>
<evidence type="ECO:0000256" key="5">
    <source>
        <dbReference type="ARBA" id="ARBA00022741"/>
    </source>
</evidence>
<comment type="similarity">
    <text evidence="12">Belongs to the lysyl oxidase family.</text>
</comment>
<keyword evidence="6" id="KW-0418">Kinase</keyword>
<comment type="PTM">
    <text evidence="12">The lysine tyrosylquinone cross-link (LTQ) is generated by condensation of the epsilon-amino group of a lysine with a topaquinone produced by oxidation of tyrosine.</text>
</comment>
<gene>
    <name evidence="14" type="ORF">J4Q44_G00157720</name>
</gene>
<evidence type="ECO:0000256" key="2">
    <source>
        <dbReference type="ARBA" id="ARBA00022642"/>
    </source>
</evidence>
<dbReference type="Pfam" id="PF01186">
    <property type="entry name" value="Lysyl_oxidase"/>
    <property type="match status" value="1"/>
</dbReference>
<dbReference type="GO" id="GO:0004720">
    <property type="term" value="F:protein-lysine 6-oxidase activity"/>
    <property type="evidence" value="ECO:0007669"/>
    <property type="project" value="UniProtKB-UniRule"/>
</dbReference>
<evidence type="ECO:0000256" key="8">
    <source>
        <dbReference type="ARBA" id="ARBA00022842"/>
    </source>
</evidence>
<comment type="function">
    <text evidence="12">Mediates the post-translational oxidative deamination of lysine residues on target proteins leading to the formation of deaminated lysine (allysine).</text>
</comment>
<evidence type="ECO:0000256" key="12">
    <source>
        <dbReference type="RuleBase" id="RU367046"/>
    </source>
</evidence>
<dbReference type="PANTHER" id="PTHR45817">
    <property type="entry name" value="LYSYL OXIDASE-LIKE-RELATED"/>
    <property type="match status" value="1"/>
</dbReference>
<dbReference type="CDD" id="cd02024">
    <property type="entry name" value="NRK1"/>
    <property type="match status" value="1"/>
</dbReference>
<dbReference type="PANTHER" id="PTHR45817:SF10">
    <property type="entry name" value="LYSYL OXIDASE HOMOLOG"/>
    <property type="match status" value="1"/>
</dbReference>
<dbReference type="AlphaFoldDB" id="A0AAN8QXK6"/>
<keyword evidence="5" id="KW-0547">Nucleotide-binding</keyword>
<evidence type="ECO:0000256" key="6">
    <source>
        <dbReference type="ARBA" id="ARBA00022777"/>
    </source>
</evidence>
<proteinExistence type="inferred from homology"/>
<dbReference type="Gene3D" id="3.40.50.300">
    <property type="entry name" value="P-loop containing nucleotide triphosphate hydrolases"/>
    <property type="match status" value="1"/>
</dbReference>
<dbReference type="Proteomes" id="UP001356427">
    <property type="component" value="Unassembled WGS sequence"/>
</dbReference>
<comment type="pathway">
    <text evidence="1">Cofactor biosynthesis; NAD(+) biosynthesis.</text>
</comment>
<dbReference type="InterPro" id="IPR027417">
    <property type="entry name" value="P-loop_NTPase"/>
</dbReference>
<dbReference type="GO" id="GO:0005829">
    <property type="term" value="C:cytosol"/>
    <property type="evidence" value="ECO:0007669"/>
    <property type="project" value="UniProtKB-ARBA"/>
</dbReference>